<reference evidence="1" key="1">
    <citation type="submission" date="2011-10" db="EMBL/GenBank/DDBJ databases">
        <title>The Genome Sequence of Oxalobacter formigenes HOxBLS.</title>
        <authorList>
            <consortium name="The Broad Institute Genome Sequencing Platform"/>
            <person name="Earl A."/>
            <person name="Ward D."/>
            <person name="Feldgarden M."/>
            <person name="Gevers D."/>
            <person name="Allison M.J."/>
            <person name="Humphrey S."/>
            <person name="Young S.K."/>
            <person name="Zeng Q."/>
            <person name="Gargeya S."/>
            <person name="Fitzgerald M."/>
            <person name="Haas B."/>
            <person name="Abouelleil A."/>
            <person name="Alvarado L."/>
            <person name="Arachchi H.M."/>
            <person name="Berlin A."/>
            <person name="Brown A."/>
            <person name="Chapman S.B."/>
            <person name="Chen Z."/>
            <person name="Dunbar C."/>
            <person name="Freedman E."/>
            <person name="Gearin G."/>
            <person name="Goldberg J."/>
            <person name="Griggs A."/>
            <person name="Gujja S."/>
            <person name="Heiman D."/>
            <person name="Howarth C."/>
            <person name="Larson L."/>
            <person name="Lui A."/>
            <person name="MacDonald P.J.P."/>
            <person name="Montmayeur A."/>
            <person name="Murphy C."/>
            <person name="Neiman D."/>
            <person name="Pearson M."/>
            <person name="Priest M."/>
            <person name="Roberts A."/>
            <person name="Saif S."/>
            <person name="Shea T."/>
            <person name="Shenoy N."/>
            <person name="Sisk P."/>
            <person name="Stolte C."/>
            <person name="Sykes S."/>
            <person name="Wortman J."/>
            <person name="Nusbaum C."/>
            <person name="Birren B."/>
        </authorList>
    </citation>
    <scope>NUCLEOTIDE SEQUENCE [LARGE SCALE GENOMIC DNA]</scope>
    <source>
        <strain evidence="1">HOxBLS</strain>
    </source>
</reference>
<name>T5LUE3_9BURK</name>
<dbReference type="HOGENOM" id="CLU_2736183_0_0_4"/>
<gene>
    <name evidence="1" type="ORF">OFAG_02332</name>
</gene>
<accession>T5LUE3</accession>
<evidence type="ECO:0000313" key="2">
    <source>
        <dbReference type="Proteomes" id="UP000003973"/>
    </source>
</evidence>
<evidence type="ECO:0000313" key="1">
    <source>
        <dbReference type="EMBL" id="EQM95108.1"/>
    </source>
</evidence>
<dbReference type="EMBL" id="ACDP02000029">
    <property type="protein sequence ID" value="EQM95108.1"/>
    <property type="molecule type" value="Genomic_DNA"/>
</dbReference>
<organism evidence="1 2">
    <name type="scientific">Oxalobacter paraformigenes</name>
    <dbReference type="NCBI Taxonomy" id="556268"/>
    <lineage>
        <taxon>Bacteria</taxon>
        <taxon>Pseudomonadati</taxon>
        <taxon>Pseudomonadota</taxon>
        <taxon>Betaproteobacteria</taxon>
        <taxon>Burkholderiales</taxon>
        <taxon>Oxalobacteraceae</taxon>
        <taxon>Oxalobacter</taxon>
    </lineage>
</organism>
<proteinExistence type="predicted"/>
<dbReference type="Proteomes" id="UP000003973">
    <property type="component" value="Unassembled WGS sequence"/>
</dbReference>
<comment type="caution">
    <text evidence="1">The sequence shown here is derived from an EMBL/GenBank/DDBJ whole genome shotgun (WGS) entry which is preliminary data.</text>
</comment>
<dbReference type="RefSeq" id="WP_020995301.1">
    <property type="nucleotide sequence ID" value="NZ_CABMNL010000001.1"/>
</dbReference>
<dbReference type="AlphaFoldDB" id="T5LUE3"/>
<protein>
    <submittedName>
        <fullName evidence="1">Uncharacterized protein</fullName>
    </submittedName>
</protein>
<keyword evidence="2" id="KW-1185">Reference proteome</keyword>
<sequence length="71" mass="8028">MKKSMSREHADLLKRCYMSMGLDRDIMLGVQSRKAQAYDLLANIHTQVNTPRVSDCCGNESPHPCNCTNSR</sequence>